<dbReference type="Gene3D" id="1.20.1250.20">
    <property type="entry name" value="MFS general substrate transporter like domains"/>
    <property type="match status" value="1"/>
</dbReference>
<dbReference type="PANTHER" id="PTHR43124">
    <property type="entry name" value="PURINE EFFLUX PUMP PBUE"/>
    <property type="match status" value="1"/>
</dbReference>
<dbReference type="PATRIC" id="fig|1423763.3.peg.1489"/>
<evidence type="ECO:0000259" key="8">
    <source>
        <dbReference type="PROSITE" id="PS50850"/>
    </source>
</evidence>
<evidence type="ECO:0000313" key="10">
    <source>
        <dbReference type="Proteomes" id="UP000051036"/>
    </source>
</evidence>
<dbReference type="CDD" id="cd17324">
    <property type="entry name" value="MFS_NepI_like"/>
    <property type="match status" value="1"/>
</dbReference>
<accession>A0A0R1U609</accession>
<feature type="domain" description="Major facilitator superfamily (MFS) profile" evidence="8">
    <location>
        <begin position="11"/>
        <end position="390"/>
    </location>
</feature>
<dbReference type="Proteomes" id="UP000051036">
    <property type="component" value="Unassembled WGS sequence"/>
</dbReference>
<feature type="transmembrane region" description="Helical" evidence="7">
    <location>
        <begin position="208"/>
        <end position="227"/>
    </location>
</feature>
<reference evidence="9 10" key="1">
    <citation type="journal article" date="2015" name="Genome Announc.">
        <title>Expanding the biotechnology potential of lactobacilli through comparative genomics of 213 strains and associated genera.</title>
        <authorList>
            <person name="Sun Z."/>
            <person name="Harris H.M."/>
            <person name="McCann A."/>
            <person name="Guo C."/>
            <person name="Argimon S."/>
            <person name="Zhang W."/>
            <person name="Yang X."/>
            <person name="Jeffery I.B."/>
            <person name="Cooney J.C."/>
            <person name="Kagawa T.F."/>
            <person name="Liu W."/>
            <person name="Song Y."/>
            <person name="Salvetti E."/>
            <person name="Wrobel A."/>
            <person name="Rasinkangas P."/>
            <person name="Parkhill J."/>
            <person name="Rea M.C."/>
            <person name="O'Sullivan O."/>
            <person name="Ritari J."/>
            <person name="Douillard F.P."/>
            <person name="Paul Ross R."/>
            <person name="Yang R."/>
            <person name="Briner A.E."/>
            <person name="Felis G.E."/>
            <person name="de Vos W.M."/>
            <person name="Barrangou R."/>
            <person name="Klaenhammer T.R."/>
            <person name="Caufield P.W."/>
            <person name="Cui Y."/>
            <person name="Zhang H."/>
            <person name="O'Toole P.W."/>
        </authorList>
    </citation>
    <scope>NUCLEOTIDE SEQUENCE [LARGE SCALE GENOMIC DNA]</scope>
    <source>
        <strain evidence="9 10">DSM 16043</strain>
    </source>
</reference>
<feature type="transmembrane region" description="Helical" evidence="7">
    <location>
        <begin position="47"/>
        <end position="68"/>
    </location>
</feature>
<dbReference type="STRING" id="1423763.FC46_GL001467"/>
<keyword evidence="10" id="KW-1185">Reference proteome</keyword>
<dbReference type="SUPFAM" id="SSF103473">
    <property type="entry name" value="MFS general substrate transporter"/>
    <property type="match status" value="1"/>
</dbReference>
<feature type="transmembrane region" description="Helical" evidence="7">
    <location>
        <begin position="136"/>
        <end position="155"/>
    </location>
</feature>
<dbReference type="RefSeq" id="WP_201779061.1">
    <property type="nucleotide sequence ID" value="NZ_AZFM01000045.1"/>
</dbReference>
<feature type="transmembrane region" description="Helical" evidence="7">
    <location>
        <begin position="233"/>
        <end position="259"/>
    </location>
</feature>
<dbReference type="InterPro" id="IPR020846">
    <property type="entry name" value="MFS_dom"/>
</dbReference>
<feature type="transmembrane region" description="Helical" evidence="7">
    <location>
        <begin position="75"/>
        <end position="94"/>
    </location>
</feature>
<keyword evidence="4 7" id="KW-0812">Transmembrane</keyword>
<dbReference type="PROSITE" id="PS50850">
    <property type="entry name" value="MFS"/>
    <property type="match status" value="1"/>
</dbReference>
<feature type="transmembrane region" description="Helical" evidence="7">
    <location>
        <begin position="12"/>
        <end position="35"/>
    </location>
</feature>
<dbReference type="AlphaFoldDB" id="A0A0R1U609"/>
<feature type="transmembrane region" description="Helical" evidence="7">
    <location>
        <begin position="297"/>
        <end position="321"/>
    </location>
</feature>
<evidence type="ECO:0000256" key="7">
    <source>
        <dbReference type="SAM" id="Phobius"/>
    </source>
</evidence>
<evidence type="ECO:0000256" key="5">
    <source>
        <dbReference type="ARBA" id="ARBA00022989"/>
    </source>
</evidence>
<feature type="transmembrane region" description="Helical" evidence="7">
    <location>
        <begin position="367"/>
        <end position="386"/>
    </location>
</feature>
<dbReference type="InterPro" id="IPR050189">
    <property type="entry name" value="MFS_Efflux_Transporters"/>
</dbReference>
<dbReference type="GO" id="GO:0022857">
    <property type="term" value="F:transmembrane transporter activity"/>
    <property type="evidence" value="ECO:0007669"/>
    <property type="project" value="InterPro"/>
</dbReference>
<dbReference type="InterPro" id="IPR011701">
    <property type="entry name" value="MFS"/>
</dbReference>
<feature type="transmembrane region" description="Helical" evidence="7">
    <location>
        <begin position="333"/>
        <end position="355"/>
    </location>
</feature>
<feature type="transmembrane region" description="Helical" evidence="7">
    <location>
        <begin position="100"/>
        <end position="124"/>
    </location>
</feature>
<evidence type="ECO:0000256" key="4">
    <source>
        <dbReference type="ARBA" id="ARBA00022692"/>
    </source>
</evidence>
<keyword evidence="5 7" id="KW-1133">Transmembrane helix</keyword>
<gene>
    <name evidence="9" type="ORF">FC46_GL001467</name>
</gene>
<feature type="transmembrane region" description="Helical" evidence="7">
    <location>
        <begin position="271"/>
        <end position="291"/>
    </location>
</feature>
<evidence type="ECO:0000313" key="9">
    <source>
        <dbReference type="EMBL" id="KRL88671.1"/>
    </source>
</evidence>
<evidence type="ECO:0000256" key="6">
    <source>
        <dbReference type="ARBA" id="ARBA00023136"/>
    </source>
</evidence>
<organism evidence="9 10">
    <name type="scientific">Lactobacillus kalixensis DSM 16043</name>
    <dbReference type="NCBI Taxonomy" id="1423763"/>
    <lineage>
        <taxon>Bacteria</taxon>
        <taxon>Bacillati</taxon>
        <taxon>Bacillota</taxon>
        <taxon>Bacilli</taxon>
        <taxon>Lactobacillales</taxon>
        <taxon>Lactobacillaceae</taxon>
        <taxon>Lactobacillus</taxon>
    </lineage>
</organism>
<proteinExistence type="predicted"/>
<comment type="caution">
    <text evidence="9">The sequence shown here is derived from an EMBL/GenBank/DDBJ whole genome shotgun (WGS) entry which is preliminary data.</text>
</comment>
<evidence type="ECO:0000256" key="3">
    <source>
        <dbReference type="ARBA" id="ARBA00022475"/>
    </source>
</evidence>
<keyword evidence="6 7" id="KW-0472">Membrane</keyword>
<comment type="subcellular location">
    <subcellularLocation>
        <location evidence="1">Cell membrane</location>
        <topology evidence="1">Multi-pass membrane protein</topology>
    </subcellularLocation>
</comment>
<feature type="transmembrane region" description="Helical" evidence="7">
    <location>
        <begin position="167"/>
        <end position="187"/>
    </location>
</feature>
<keyword evidence="2" id="KW-0813">Transport</keyword>
<dbReference type="Pfam" id="PF07690">
    <property type="entry name" value="MFS_1"/>
    <property type="match status" value="1"/>
</dbReference>
<dbReference type="PROSITE" id="PS51257">
    <property type="entry name" value="PROKAR_LIPOPROTEIN"/>
    <property type="match status" value="1"/>
</dbReference>
<dbReference type="PANTHER" id="PTHR43124:SF3">
    <property type="entry name" value="CHLORAMPHENICOL EFFLUX PUMP RV0191"/>
    <property type="match status" value="1"/>
</dbReference>
<evidence type="ECO:0000256" key="1">
    <source>
        <dbReference type="ARBA" id="ARBA00004651"/>
    </source>
</evidence>
<dbReference type="EMBL" id="AZFM01000045">
    <property type="protein sequence ID" value="KRL88671.1"/>
    <property type="molecule type" value="Genomic_DNA"/>
</dbReference>
<evidence type="ECO:0000256" key="2">
    <source>
        <dbReference type="ARBA" id="ARBA00022448"/>
    </source>
</evidence>
<keyword evidence="3" id="KW-1003">Cell membrane</keyword>
<name>A0A0R1U609_9LACO</name>
<dbReference type="GO" id="GO:0005886">
    <property type="term" value="C:plasma membrane"/>
    <property type="evidence" value="ECO:0007669"/>
    <property type="project" value="UniProtKB-SubCell"/>
</dbReference>
<sequence length="390" mass="43390">MALSKHKFHILTAMFVLIAFMLGCNEFMVVGNLSLIAKSYNESLTQISWLVSIFAWTYAIATPILALVTNHFHKYYLLVTLLLIFLGGTILSSFAPSFTWLLISRVITASVAGLIESLLSVIAYQLSSSKKQRSMTVAWIYTGFSIASVVGVPLGSFIADHWRWQDAFIMVTVITVLATIVTFTILPKNLKGGQGDYHDQLVLFKDKNIWLGIILDIFSTGAIYGYYTYIRPIITQTLGFTLSQLIWILLFLGVCAILANQFSGWLASRSGMKNLLPIYLINLVLLAFFSLSMQNKWTGFAMLCVLGFSLYLFGTPLQVYFLDVSTKKYPQAIMLASTLNAIFWNVGVAVSSPIAGQTLKYFGLANLGWLSFIFMAIATVILLVLLKKSE</sequence>
<protein>
    <submittedName>
        <fullName evidence="9">MFS family major facilitator transporter</fullName>
    </submittedName>
</protein>
<dbReference type="InterPro" id="IPR036259">
    <property type="entry name" value="MFS_trans_sf"/>
</dbReference>